<proteinExistence type="predicted"/>
<dbReference type="AlphaFoldDB" id="A0A1I4MV31"/>
<name>A0A1I4MV31_9PROT</name>
<evidence type="ECO:0000313" key="4">
    <source>
        <dbReference type="Proteomes" id="UP000199561"/>
    </source>
</evidence>
<protein>
    <recommendedName>
        <fullName evidence="5">Polymer-forming cytoskeletal protein</fullName>
    </recommendedName>
</protein>
<evidence type="ECO:0008006" key="5">
    <source>
        <dbReference type="Google" id="ProtNLM"/>
    </source>
</evidence>
<reference evidence="3 4" key="1">
    <citation type="submission" date="2016-10" db="EMBL/GenBank/DDBJ databases">
        <authorList>
            <person name="de Groot N.N."/>
        </authorList>
    </citation>
    <scope>NUCLEOTIDE SEQUENCE [LARGE SCALE GENOMIC DNA]</scope>
    <source>
        <strain evidence="3 4">Nm146</strain>
    </source>
</reference>
<dbReference type="Proteomes" id="UP000199561">
    <property type="component" value="Unassembled WGS sequence"/>
</dbReference>
<evidence type="ECO:0000256" key="2">
    <source>
        <dbReference type="SAM" id="SignalP"/>
    </source>
</evidence>
<keyword evidence="4" id="KW-1185">Reference proteome</keyword>
<evidence type="ECO:0000313" key="3">
    <source>
        <dbReference type="EMBL" id="SFM06873.1"/>
    </source>
</evidence>
<feature type="region of interest" description="Disordered" evidence="1">
    <location>
        <begin position="188"/>
        <end position="208"/>
    </location>
</feature>
<sequence>MKLTTLLNRIALGTSLCLLMPVSIMAEEITCPGFLSNTTVDNLLVPANSDCNLNGTRVMGTIRVESNATLNAEKIIVVGNVQAENASQVNILNGSRIGGSVQVKQGGGANVSDSFIDSDIQYDSNISLLQVLRSTVGGNVQVVQNTGGVEIEGNTIDGNLQCKENTPAPVGGGNIVQGSKEDQCRQLSGHVTTTPPRDKCNQSHPSVAEDTNLHIPRVSVITPSGVEVYWATLRFAPELSRNGNLVFELANPATNLGRCD</sequence>
<gene>
    <name evidence="3" type="ORF">SAMN05421880_105100</name>
</gene>
<dbReference type="RefSeq" id="WP_177182279.1">
    <property type="nucleotide sequence ID" value="NZ_FOUF01000005.1"/>
</dbReference>
<organism evidence="3 4">
    <name type="scientific">Nitrosomonas nitrosa</name>
    <dbReference type="NCBI Taxonomy" id="52442"/>
    <lineage>
        <taxon>Bacteria</taxon>
        <taxon>Pseudomonadati</taxon>
        <taxon>Pseudomonadota</taxon>
        <taxon>Betaproteobacteria</taxon>
        <taxon>Nitrosomonadales</taxon>
        <taxon>Nitrosomonadaceae</taxon>
        <taxon>Nitrosomonas</taxon>
    </lineage>
</organism>
<dbReference type="STRING" id="52442.SAMN05421880_105100"/>
<accession>A0A1I4MV31</accession>
<dbReference type="Gene3D" id="2.160.20.20">
    <property type="match status" value="1"/>
</dbReference>
<feature type="signal peptide" evidence="2">
    <location>
        <begin position="1"/>
        <end position="26"/>
    </location>
</feature>
<keyword evidence="2" id="KW-0732">Signal</keyword>
<dbReference type="EMBL" id="FOUF01000005">
    <property type="protein sequence ID" value="SFM06873.1"/>
    <property type="molecule type" value="Genomic_DNA"/>
</dbReference>
<feature type="chain" id="PRO_5011612904" description="Polymer-forming cytoskeletal protein" evidence="2">
    <location>
        <begin position="27"/>
        <end position="260"/>
    </location>
</feature>
<evidence type="ECO:0000256" key="1">
    <source>
        <dbReference type="SAM" id="MobiDB-lite"/>
    </source>
</evidence>
<dbReference type="InterPro" id="IPR012332">
    <property type="entry name" value="Autotransporter_pectin_lyase_C"/>
</dbReference>